<feature type="non-terminal residue" evidence="1">
    <location>
        <position position="1"/>
    </location>
</feature>
<dbReference type="Pfam" id="PF12505">
    <property type="entry name" value="DUF3712"/>
    <property type="match status" value="1"/>
</dbReference>
<evidence type="ECO:0000313" key="1">
    <source>
        <dbReference type="EMBL" id="KAF9508091.1"/>
    </source>
</evidence>
<proteinExistence type="predicted"/>
<comment type="caution">
    <text evidence="1">The sequence shown here is derived from an EMBL/GenBank/DDBJ whole genome shotgun (WGS) entry which is preliminary data.</text>
</comment>
<dbReference type="OrthoDB" id="10039566at2759"/>
<keyword evidence="2" id="KW-1185">Reference proteome</keyword>
<protein>
    <submittedName>
        <fullName evidence="1">Uncharacterized protein</fullName>
    </submittedName>
</protein>
<gene>
    <name evidence="1" type="ORF">BS47DRAFT_1303195</name>
</gene>
<dbReference type="Proteomes" id="UP000886523">
    <property type="component" value="Unassembled WGS sequence"/>
</dbReference>
<name>A0A9P6ALU2_9AGAM</name>
<accession>A0A9P6ALU2</accession>
<evidence type="ECO:0000313" key="2">
    <source>
        <dbReference type="Proteomes" id="UP000886523"/>
    </source>
</evidence>
<sequence length="128" mass="13825">VAWNGIPIGTIVIPNISLAGDTRVKQNLSSTFKATNVMHLTNFTKVLLRQQSFNWTISVPDLGIMVGNTSFYKTVTLKGTSKLQNGVIIDSFNLPENIPAGGVHLMLNMTAMSPLQVGIVLSSIGFHN</sequence>
<organism evidence="1 2">
    <name type="scientific">Hydnum rufescens UP504</name>
    <dbReference type="NCBI Taxonomy" id="1448309"/>
    <lineage>
        <taxon>Eukaryota</taxon>
        <taxon>Fungi</taxon>
        <taxon>Dikarya</taxon>
        <taxon>Basidiomycota</taxon>
        <taxon>Agaricomycotina</taxon>
        <taxon>Agaricomycetes</taxon>
        <taxon>Cantharellales</taxon>
        <taxon>Hydnaceae</taxon>
        <taxon>Hydnum</taxon>
    </lineage>
</organism>
<reference evidence="1" key="1">
    <citation type="journal article" date="2020" name="Nat. Commun.">
        <title>Large-scale genome sequencing of mycorrhizal fungi provides insights into the early evolution of symbiotic traits.</title>
        <authorList>
            <person name="Miyauchi S."/>
            <person name="Kiss E."/>
            <person name="Kuo A."/>
            <person name="Drula E."/>
            <person name="Kohler A."/>
            <person name="Sanchez-Garcia M."/>
            <person name="Morin E."/>
            <person name="Andreopoulos B."/>
            <person name="Barry K.W."/>
            <person name="Bonito G."/>
            <person name="Buee M."/>
            <person name="Carver A."/>
            <person name="Chen C."/>
            <person name="Cichocki N."/>
            <person name="Clum A."/>
            <person name="Culley D."/>
            <person name="Crous P.W."/>
            <person name="Fauchery L."/>
            <person name="Girlanda M."/>
            <person name="Hayes R.D."/>
            <person name="Keri Z."/>
            <person name="LaButti K."/>
            <person name="Lipzen A."/>
            <person name="Lombard V."/>
            <person name="Magnuson J."/>
            <person name="Maillard F."/>
            <person name="Murat C."/>
            <person name="Nolan M."/>
            <person name="Ohm R.A."/>
            <person name="Pangilinan J."/>
            <person name="Pereira M.F."/>
            <person name="Perotto S."/>
            <person name="Peter M."/>
            <person name="Pfister S."/>
            <person name="Riley R."/>
            <person name="Sitrit Y."/>
            <person name="Stielow J.B."/>
            <person name="Szollosi G."/>
            <person name="Zifcakova L."/>
            <person name="Stursova M."/>
            <person name="Spatafora J.W."/>
            <person name="Tedersoo L."/>
            <person name="Vaario L.M."/>
            <person name="Yamada A."/>
            <person name="Yan M."/>
            <person name="Wang P."/>
            <person name="Xu J."/>
            <person name="Bruns T."/>
            <person name="Baldrian P."/>
            <person name="Vilgalys R."/>
            <person name="Dunand C."/>
            <person name="Henrissat B."/>
            <person name="Grigoriev I.V."/>
            <person name="Hibbett D."/>
            <person name="Nagy L.G."/>
            <person name="Martin F.M."/>
        </authorList>
    </citation>
    <scope>NUCLEOTIDE SEQUENCE</scope>
    <source>
        <strain evidence="1">UP504</strain>
    </source>
</reference>
<dbReference type="AlphaFoldDB" id="A0A9P6ALU2"/>
<dbReference type="InterPro" id="IPR022185">
    <property type="entry name" value="DUF3712"/>
</dbReference>
<dbReference type="EMBL" id="MU129065">
    <property type="protein sequence ID" value="KAF9508091.1"/>
    <property type="molecule type" value="Genomic_DNA"/>
</dbReference>